<evidence type="ECO:0000313" key="4">
    <source>
        <dbReference type="Proteomes" id="UP000698752"/>
    </source>
</evidence>
<dbReference type="SUPFAM" id="SSF55347">
    <property type="entry name" value="Glyceraldehyde-3-phosphate dehydrogenase-like, C-terminal domain"/>
    <property type="match status" value="1"/>
</dbReference>
<sequence length="695" mass="72842">MRRICLIGAGSIARTHAEVLRGLPGVSVVAIADPRPAAAEALSRLLPGARPVASAEEALSDGGFDAAHVLTPPDTHAAIALPLLEAGRDVLMEKPMATSRAECDQLMAAAEAAGAALGINQNFLFHPAFLALRRALASGKCGRPRFVDCVYSVPLRQLSAGQVGHWMFAAPVNILLEQAVHPLSQIAALLGGIEAVEAIPDAPRTLWEGRRFHGGWTATLRGRDLSATLRFAVGESFPLWQVSVLCDDGMIVADILGHRVHRLERTRFADPIDGMAAPASAAATMVGAGLANAARYGASLVGITKRSDPFFRSMRGSIAAFHAAPQRFESNATFGAALVGLCEDIAARLPAEENRPAAPQAPATLAGMADVTLLGGTGFIGKATVAALVREGLSVAVMARGTTGLPPLFSGPRIRLLRGDIADPTAVKEAVAGAGAVVNLAHGGGGADFAAIRQAMVGGAEIVAQACLAAGTRRLVHVGSIASLYLGPGAACVTGATPPDPQAGRRADYARAKAECDLMLLRLHAQEKLPLVILRPGLVVGQGTSPFHSGLGFFNAEQHVIGWNRGRNPLPFVLVEDVAAAILGALLAEGAEGRCYNLVGDVRPSAREYLGWLAEATGRPVRFHPKFPDLLLAEEGAKWLLKQVGRRRSLPPSRRDLLSRGLTASFDCSDAKRDLGWVPEADTLRFRTATFQTGP</sequence>
<comment type="caution">
    <text evidence="3">The sequence shown here is derived from an EMBL/GenBank/DDBJ whole genome shotgun (WGS) entry which is preliminary data.</text>
</comment>
<protein>
    <submittedName>
        <fullName evidence="3">NAD-dependent epimerase/dehydratase family protein</fullName>
    </submittedName>
</protein>
<name>A0ABS5EJ35_9PROT</name>
<dbReference type="InterPro" id="IPR000683">
    <property type="entry name" value="Gfo/Idh/MocA-like_OxRdtase_N"/>
</dbReference>
<evidence type="ECO:0000259" key="1">
    <source>
        <dbReference type="Pfam" id="PF01370"/>
    </source>
</evidence>
<dbReference type="Pfam" id="PF01408">
    <property type="entry name" value="GFO_IDH_MocA"/>
    <property type="match status" value="1"/>
</dbReference>
<keyword evidence="4" id="KW-1185">Reference proteome</keyword>
<dbReference type="RefSeq" id="WP_211869706.1">
    <property type="nucleotide sequence ID" value="NZ_JAAEDI010000015.1"/>
</dbReference>
<dbReference type="Pfam" id="PF01370">
    <property type="entry name" value="Epimerase"/>
    <property type="match status" value="1"/>
</dbReference>
<dbReference type="PANTHER" id="PTHR43708:SF8">
    <property type="entry name" value="OXIDOREDUCTASE"/>
    <property type="match status" value="1"/>
</dbReference>
<proteinExistence type="predicted"/>
<accession>A0ABS5EJ35</accession>
<gene>
    <name evidence="3" type="ORF">GXW78_15315</name>
</gene>
<evidence type="ECO:0000313" key="3">
    <source>
        <dbReference type="EMBL" id="MBR0651041.1"/>
    </source>
</evidence>
<dbReference type="Gene3D" id="3.40.50.720">
    <property type="entry name" value="NAD(P)-binding Rossmann-like Domain"/>
    <property type="match status" value="2"/>
</dbReference>
<dbReference type="InterPro" id="IPR001509">
    <property type="entry name" value="Epimerase_deHydtase"/>
</dbReference>
<dbReference type="InterPro" id="IPR036291">
    <property type="entry name" value="NAD(P)-bd_dom_sf"/>
</dbReference>
<dbReference type="PANTHER" id="PTHR43708">
    <property type="entry name" value="CONSERVED EXPRESSED OXIDOREDUCTASE (EUROFUNG)"/>
    <property type="match status" value="1"/>
</dbReference>
<organism evidence="3 4">
    <name type="scientific">Neoroseomonas terrae</name>
    <dbReference type="NCBI Taxonomy" id="424799"/>
    <lineage>
        <taxon>Bacteria</taxon>
        <taxon>Pseudomonadati</taxon>
        <taxon>Pseudomonadota</taxon>
        <taxon>Alphaproteobacteria</taxon>
        <taxon>Acetobacterales</taxon>
        <taxon>Acetobacteraceae</taxon>
        <taxon>Neoroseomonas</taxon>
    </lineage>
</organism>
<feature type="domain" description="Gfo/Idh/MocA-like oxidoreductase N-terminal" evidence="2">
    <location>
        <begin position="3"/>
        <end position="119"/>
    </location>
</feature>
<reference evidence="4" key="1">
    <citation type="journal article" date="2021" name="Syst. Appl. Microbiol.">
        <title>Roseomonas hellenica sp. nov., isolated from roots of wild-growing Alkanna tinctoria.</title>
        <authorList>
            <person name="Rat A."/>
            <person name="Naranjo H.D."/>
            <person name="Lebbe L."/>
            <person name="Cnockaert M."/>
            <person name="Krigas N."/>
            <person name="Grigoriadou K."/>
            <person name="Maloupa E."/>
            <person name="Willems A."/>
        </authorList>
    </citation>
    <scope>NUCLEOTIDE SEQUENCE [LARGE SCALE GENOMIC DNA]</scope>
    <source>
        <strain evidence="4">LMG 31159</strain>
    </source>
</reference>
<feature type="domain" description="NAD-dependent epimerase/dehydratase" evidence="1">
    <location>
        <begin position="372"/>
        <end position="598"/>
    </location>
</feature>
<dbReference type="SUPFAM" id="SSF51735">
    <property type="entry name" value="NAD(P)-binding Rossmann-fold domains"/>
    <property type="match status" value="2"/>
</dbReference>
<dbReference type="InterPro" id="IPR051317">
    <property type="entry name" value="Gfo/Idh/MocA_oxidoreduct"/>
</dbReference>
<dbReference type="Proteomes" id="UP000698752">
    <property type="component" value="Unassembled WGS sequence"/>
</dbReference>
<evidence type="ECO:0000259" key="2">
    <source>
        <dbReference type="Pfam" id="PF01408"/>
    </source>
</evidence>
<dbReference type="EMBL" id="JAAEDI010000015">
    <property type="protein sequence ID" value="MBR0651041.1"/>
    <property type="molecule type" value="Genomic_DNA"/>
</dbReference>
<dbReference type="Gene3D" id="3.30.360.10">
    <property type="entry name" value="Dihydrodipicolinate Reductase, domain 2"/>
    <property type="match status" value="1"/>
</dbReference>